<dbReference type="PANTHER" id="PTHR47219:SF9">
    <property type="entry name" value="GTPASE ACTIVATING PROTEIN AND CENTROSOME-ASSOCIATED, ISOFORM B"/>
    <property type="match status" value="1"/>
</dbReference>
<feature type="region of interest" description="Disordered" evidence="1">
    <location>
        <begin position="1323"/>
        <end position="1363"/>
    </location>
</feature>
<feature type="compositionally biased region" description="Basic residues" evidence="1">
    <location>
        <begin position="459"/>
        <end position="471"/>
    </location>
</feature>
<proteinExistence type="predicted"/>
<feature type="compositionally biased region" description="Pro residues" evidence="1">
    <location>
        <begin position="923"/>
        <end position="937"/>
    </location>
</feature>
<feature type="region of interest" description="Disordered" evidence="1">
    <location>
        <begin position="349"/>
        <end position="374"/>
    </location>
</feature>
<dbReference type="GO" id="GO:0031267">
    <property type="term" value="F:small GTPase binding"/>
    <property type="evidence" value="ECO:0007669"/>
    <property type="project" value="TreeGrafter"/>
</dbReference>
<feature type="compositionally biased region" description="Basic and acidic residues" evidence="1">
    <location>
        <begin position="1471"/>
        <end position="1486"/>
    </location>
</feature>
<feature type="compositionally biased region" description="Pro residues" evidence="1">
    <location>
        <begin position="447"/>
        <end position="458"/>
    </location>
</feature>
<protein>
    <recommendedName>
        <fullName evidence="2">Rab-GAP TBC domain-containing protein</fullName>
    </recommendedName>
</protein>
<dbReference type="InterPro" id="IPR035969">
    <property type="entry name" value="Rab-GAP_TBC_sf"/>
</dbReference>
<accession>A0AAE8N252</accession>
<evidence type="ECO:0000259" key="2">
    <source>
        <dbReference type="PROSITE" id="PS50086"/>
    </source>
</evidence>
<dbReference type="PROSITE" id="PS50086">
    <property type="entry name" value="TBC_RABGAP"/>
    <property type="match status" value="1"/>
</dbReference>
<dbReference type="SMART" id="SM00164">
    <property type="entry name" value="TBC"/>
    <property type="match status" value="1"/>
</dbReference>
<feature type="compositionally biased region" description="Basic and acidic residues" evidence="1">
    <location>
        <begin position="212"/>
        <end position="224"/>
    </location>
</feature>
<feature type="region of interest" description="Disordered" evidence="1">
    <location>
        <begin position="1466"/>
        <end position="1517"/>
    </location>
</feature>
<reference evidence="3" key="1">
    <citation type="submission" date="2018-03" db="EMBL/GenBank/DDBJ databases">
        <authorList>
            <person name="Guldener U."/>
        </authorList>
    </citation>
    <scope>NUCLEOTIDE SEQUENCE</scope>
</reference>
<dbReference type="Pfam" id="PF00566">
    <property type="entry name" value="RabGAP-TBC"/>
    <property type="match status" value="2"/>
</dbReference>
<dbReference type="Proteomes" id="UP001187682">
    <property type="component" value="Unassembled WGS sequence"/>
</dbReference>
<dbReference type="InterPro" id="IPR050302">
    <property type="entry name" value="Rab_GAP_TBC_domain"/>
</dbReference>
<feature type="compositionally biased region" description="Pro residues" evidence="1">
    <location>
        <begin position="97"/>
        <end position="111"/>
    </location>
</feature>
<feature type="region of interest" description="Disordered" evidence="1">
    <location>
        <begin position="505"/>
        <end position="779"/>
    </location>
</feature>
<sequence length="1517" mass="163655">MNAIRDARQARKERGQKNRQCNVFGLPTTAVPMPLSPSRVADFRFDSDAGTETDIIDRDGHADSPADGLLLPREAGRDESGSVTRRQGAIGNGQPWAPLPLPPPLLLPPTLPSTLEVTRPSTAGGLTQSSLRGPNAFTDDASRRPGTSDGKVNSNNSWFDNNNNNSTRLRLRSRTIGASTDDGTNTHTNNTQPPPTPKSRWPWARARAKSKPRVEKLPSPKLELEPEPEPELFFERPLPRTPEPAPQLPPPVTGAKWEEWEWEWEEWRSSSSAKFSFQKDAEGESLDLAAGGEGDSGVGFVGGGRVGGLFVPSAAGETPSASSCSTFPDFTTGTFPELTCASTAFPEFPASGSDSGSTWATTTSTASTSSTTASAGIDTATSLVSNPACGNCATTFPIPPETSYRASPAHPSTAPNLTTTTPVDTPVPTEPAAPAVVDTVCDVNHSPSPPPSPPPPPIPRRRSRGRTRARCPPREILPPVETDTTAQVLVNPEPVTGFATRVTINSISSAPTSITVTSRASSSPRRAGGATSNTSQKLENEDNSPQQQPPTTPTMQRFPDLSGSGTRRVMSREKISPIGSANFPSPSERSPTTPQRHHSPCPAPSSSKNNNTANINAITQQRNNSVGSTSTSNNHTDSSAPSDHHYNQWPLSTDPARSRPHAPGHPGEGLSNLFTRRARDRDPVSDTAAALGSTVPSPNTTTPPPTPPTTAATAERYYNSTIPFGRKPPAPESTNSPSTPTSTTNTRMLSSTATASPTHGRQPDPISSLDSGNYHHRMQSSGYHYRGEYQQPTLRPISNIKVAESPSSFRSQDTVSTTANATTITTERSSLITGRSSATSMDAGVLDDDDEPSVEDVMQMYEKGFYDDTDEELEAEEAALRGAQRPMSNSFYRYSLTTASAAAPPSPLASHPVAARAVSPLSPRSPLPPVPRGPPSLAPSSPTLPAHRLSPTSPGFPPYTVSPTSPTFPPHVHSPISHEFPSHTLSPTQHALPHHTPSPSSPTYRPRNDNDNALPIVDALPIHSSIPKDLPPVIRPVRRGSENRDSAKSMGDCEKESSDTLPSQAPPAPSVTPAVEPPEDPTSRDRYGFKKVNQYITREEYDAWDVAYTPYLERRHKKWAALMKESNLTTEHPNRFPPPSAKVKRFIRKGIPPEWRGAAWFYYAGGPAILGKHAGLYDRLVSQTASPADADIIERDLHRTFPDNYSFRPPGTSTASSGRQGPDPSETPMISALRRVLLAFSIYNPKIGYCQSLNFIAGLLLLFVPTEEQAFWLLNIVTRTLLPGTHETSLEGSKVDLGVLMTALRSSMPDLWRKLAGDGDEDALDTLSPASMTPQNQRPGTSRSNAPRHAIMRSRSRRARDAAPISAERLPPITITMAAWFMSCYIGTLPIETTLRVWDVFFYEGSKTLFRVALAVLKAGEDDIRAVDDPMEMFSVVQGLPRRMLDANELLGACFKRRNGFGHLSQGAVDGGRREMRERSERERDSAGSGGTVAGAGTEKRGGGLFGRRRRRDTDVV</sequence>
<feature type="compositionally biased region" description="Low complexity" evidence="1">
    <location>
        <begin position="994"/>
        <end position="1003"/>
    </location>
</feature>
<evidence type="ECO:0000313" key="4">
    <source>
        <dbReference type="Proteomes" id="UP001187682"/>
    </source>
</evidence>
<feature type="compositionally biased region" description="Polar residues" evidence="1">
    <location>
        <begin position="119"/>
        <end position="132"/>
    </location>
</feature>
<feature type="region of interest" description="Disordered" evidence="1">
    <location>
        <begin position="901"/>
        <end position="1087"/>
    </location>
</feature>
<feature type="domain" description="Rab-GAP TBC" evidence="2">
    <location>
        <begin position="1150"/>
        <end position="1405"/>
    </location>
</feature>
<feature type="compositionally biased region" description="Basic and acidic residues" evidence="1">
    <location>
        <begin position="1039"/>
        <end position="1058"/>
    </location>
</feature>
<dbReference type="PANTHER" id="PTHR47219">
    <property type="entry name" value="RAB GTPASE-ACTIVATING PROTEIN 1-LIKE"/>
    <property type="match status" value="1"/>
</dbReference>
<feature type="region of interest" description="Disordered" evidence="1">
    <location>
        <begin position="1204"/>
        <end position="1226"/>
    </location>
</feature>
<dbReference type="EMBL" id="ONZQ02000009">
    <property type="protein sequence ID" value="SPO04044.1"/>
    <property type="molecule type" value="Genomic_DNA"/>
</dbReference>
<dbReference type="Gene3D" id="1.10.472.80">
    <property type="entry name" value="Ypt/Rab-GAP domain of gyp1p, domain 3"/>
    <property type="match status" value="1"/>
</dbReference>
<feature type="compositionally biased region" description="Low complexity" evidence="1">
    <location>
        <begin position="153"/>
        <end position="168"/>
    </location>
</feature>
<name>A0AAE8N252_9PEZI</name>
<gene>
    <name evidence="3" type="ORF">DNG_06727</name>
</gene>
<dbReference type="InterPro" id="IPR000195">
    <property type="entry name" value="Rab-GAP-TBC_dom"/>
</dbReference>
<feature type="compositionally biased region" description="Low complexity" evidence="1">
    <location>
        <begin position="418"/>
        <end position="440"/>
    </location>
</feature>
<feature type="region of interest" description="Disordered" evidence="1">
    <location>
        <begin position="403"/>
        <end position="485"/>
    </location>
</feature>
<feature type="compositionally biased region" description="Low complexity" evidence="1">
    <location>
        <begin position="350"/>
        <end position="374"/>
    </location>
</feature>
<feature type="compositionally biased region" description="Polar residues" evidence="1">
    <location>
        <begin position="582"/>
        <end position="594"/>
    </location>
</feature>
<feature type="compositionally biased region" description="Polar residues" evidence="1">
    <location>
        <begin position="1328"/>
        <end position="1345"/>
    </location>
</feature>
<feature type="compositionally biased region" description="Basic and acidic residues" evidence="1">
    <location>
        <begin position="55"/>
        <end position="64"/>
    </location>
</feature>
<feature type="compositionally biased region" description="Low complexity" evidence="1">
    <location>
        <begin position="609"/>
        <end position="639"/>
    </location>
</feature>
<organism evidence="3 4">
    <name type="scientific">Cephalotrichum gorgonifer</name>
    <dbReference type="NCBI Taxonomy" id="2041049"/>
    <lineage>
        <taxon>Eukaryota</taxon>
        <taxon>Fungi</taxon>
        <taxon>Dikarya</taxon>
        <taxon>Ascomycota</taxon>
        <taxon>Pezizomycotina</taxon>
        <taxon>Sordariomycetes</taxon>
        <taxon>Hypocreomycetidae</taxon>
        <taxon>Microascales</taxon>
        <taxon>Microascaceae</taxon>
        <taxon>Cephalotrichum</taxon>
    </lineage>
</organism>
<dbReference type="FunFam" id="1.10.8.270:FF:000016">
    <property type="entry name" value="TBC1 domain family member 2A"/>
    <property type="match status" value="1"/>
</dbReference>
<feature type="compositionally biased region" description="Polar residues" evidence="1">
    <location>
        <begin position="747"/>
        <end position="759"/>
    </location>
</feature>
<evidence type="ECO:0000256" key="1">
    <source>
        <dbReference type="SAM" id="MobiDB-lite"/>
    </source>
</evidence>
<dbReference type="GO" id="GO:0005096">
    <property type="term" value="F:GTPase activator activity"/>
    <property type="evidence" value="ECO:0007669"/>
    <property type="project" value="TreeGrafter"/>
</dbReference>
<dbReference type="Gene3D" id="1.10.8.270">
    <property type="entry name" value="putative rabgap domain of human tbc1 domain family member 14 like domains"/>
    <property type="match status" value="1"/>
</dbReference>
<keyword evidence="4" id="KW-1185">Reference proteome</keyword>
<feature type="compositionally biased region" description="Low complexity" evidence="1">
    <location>
        <begin position="517"/>
        <end position="532"/>
    </location>
</feature>
<feature type="compositionally biased region" description="Low complexity" evidence="1">
    <location>
        <begin position="733"/>
        <end position="746"/>
    </location>
</feature>
<feature type="compositionally biased region" description="Polar residues" evidence="1">
    <location>
        <begin position="828"/>
        <end position="840"/>
    </location>
</feature>
<comment type="caution">
    <text evidence="3">The sequence shown here is derived from an EMBL/GenBank/DDBJ whole genome shotgun (WGS) entry which is preliminary data.</text>
</comment>
<dbReference type="SUPFAM" id="SSF47923">
    <property type="entry name" value="Ypt/Rab-GAP domain of gyp1p"/>
    <property type="match status" value="2"/>
</dbReference>
<evidence type="ECO:0000313" key="3">
    <source>
        <dbReference type="EMBL" id="SPO04044.1"/>
    </source>
</evidence>
<feature type="region of interest" description="Disordered" evidence="1">
    <location>
        <begin position="51"/>
        <end position="230"/>
    </location>
</feature>
<feature type="region of interest" description="Disordered" evidence="1">
    <location>
        <begin position="828"/>
        <end position="851"/>
    </location>
</feature>
<feature type="compositionally biased region" description="Low complexity" evidence="1">
    <location>
        <begin position="901"/>
        <end position="922"/>
    </location>
</feature>
<feature type="compositionally biased region" description="Polar residues" evidence="1">
    <location>
        <begin position="505"/>
        <end position="516"/>
    </location>
</feature>